<dbReference type="AlphaFoldDB" id="A0A1U9K3H0"/>
<dbReference type="STRING" id="1471761.B0W44_00950"/>
<dbReference type="InterPro" id="IPR023631">
    <property type="entry name" value="Amidase_dom"/>
</dbReference>
<dbReference type="Pfam" id="PF01425">
    <property type="entry name" value="Amidase"/>
    <property type="match status" value="1"/>
</dbReference>
<evidence type="ECO:0000313" key="3">
    <source>
        <dbReference type="EMBL" id="AQS54570.1"/>
    </source>
</evidence>
<reference evidence="3 4" key="1">
    <citation type="journal article" date="2015" name="Int. J. Syst. Evol. Microbiol.">
        <title>Novibacillus thermophilus gen. nov., sp. nov., a Gram-staining-negative and moderately thermophilic member of the family Thermoactinomycetaceae.</title>
        <authorList>
            <person name="Yang G."/>
            <person name="Chen J."/>
            <person name="Zhou S."/>
        </authorList>
    </citation>
    <scope>NUCLEOTIDE SEQUENCE [LARGE SCALE GENOMIC DNA]</scope>
    <source>
        <strain evidence="3 4">SG-1</strain>
    </source>
</reference>
<feature type="domain" description="Amidase" evidence="2">
    <location>
        <begin position="5"/>
        <end position="49"/>
    </location>
</feature>
<dbReference type="EMBL" id="CP019699">
    <property type="protein sequence ID" value="AQS54570.1"/>
    <property type="molecule type" value="Genomic_DNA"/>
</dbReference>
<sequence>MSFNMDYTVLTFPTNTIIASQSSLPAISVPVGFKDQGIPVGMELIGKPYGTGCALSILPVPLPKRHHKASGGKRSQTENKCKEIPTWHPSN</sequence>
<protein>
    <recommendedName>
        <fullName evidence="2">Amidase domain-containing protein</fullName>
    </recommendedName>
</protein>
<name>A0A1U9K3H0_9BACL</name>
<dbReference type="Gene3D" id="3.90.1300.10">
    <property type="entry name" value="Amidase signature (AS) domain"/>
    <property type="match status" value="1"/>
</dbReference>
<feature type="region of interest" description="Disordered" evidence="1">
    <location>
        <begin position="65"/>
        <end position="91"/>
    </location>
</feature>
<evidence type="ECO:0000256" key="1">
    <source>
        <dbReference type="SAM" id="MobiDB-lite"/>
    </source>
</evidence>
<evidence type="ECO:0000259" key="2">
    <source>
        <dbReference type="Pfam" id="PF01425"/>
    </source>
</evidence>
<accession>A0A1U9K3H0</accession>
<proteinExistence type="predicted"/>
<evidence type="ECO:0000313" key="4">
    <source>
        <dbReference type="Proteomes" id="UP000188603"/>
    </source>
</evidence>
<dbReference type="InterPro" id="IPR036928">
    <property type="entry name" value="AS_sf"/>
</dbReference>
<dbReference type="SUPFAM" id="SSF75304">
    <property type="entry name" value="Amidase signature (AS) enzymes"/>
    <property type="match status" value="1"/>
</dbReference>
<dbReference type="KEGG" id="ntr:B0W44_00950"/>
<organism evidence="3 4">
    <name type="scientific">Novibacillus thermophilus</name>
    <dbReference type="NCBI Taxonomy" id="1471761"/>
    <lineage>
        <taxon>Bacteria</taxon>
        <taxon>Bacillati</taxon>
        <taxon>Bacillota</taxon>
        <taxon>Bacilli</taxon>
        <taxon>Bacillales</taxon>
        <taxon>Thermoactinomycetaceae</taxon>
        <taxon>Novibacillus</taxon>
    </lineage>
</organism>
<feature type="compositionally biased region" description="Basic and acidic residues" evidence="1">
    <location>
        <begin position="75"/>
        <end position="85"/>
    </location>
</feature>
<gene>
    <name evidence="3" type="ORF">B0W44_00950</name>
</gene>
<dbReference type="Proteomes" id="UP000188603">
    <property type="component" value="Chromosome"/>
</dbReference>
<keyword evidence="4" id="KW-1185">Reference proteome</keyword>